<sequence>MMNRWTKGLIAGVLVIGMTGCNEEMTKQEVQQYNGQAFEEGTQEAQSEGRGLNGKFLDSMKQRFEAESMELTNETVAEESDGSMIYRYLINNDQHQQLNLHVYPDEQTRSSSIKDLYSGNDAKGEEGLKSVVVESEESAVVYLAAGELNADYQQHVEKIGPQLLEEIATSANESNNIEEDDGDVYAPDKK</sequence>
<dbReference type="EMBL" id="JABBPN010000008">
    <property type="protein sequence ID" value="NMO96252.1"/>
    <property type="molecule type" value="Genomic_DNA"/>
</dbReference>
<feature type="region of interest" description="Disordered" evidence="1">
    <location>
        <begin position="170"/>
        <end position="190"/>
    </location>
</feature>
<name>A0A848M844_PAELE</name>
<evidence type="ECO:0000313" key="3">
    <source>
        <dbReference type="Proteomes" id="UP000565468"/>
    </source>
</evidence>
<dbReference type="PROSITE" id="PS51257">
    <property type="entry name" value="PROKAR_LIPOPROTEIN"/>
    <property type="match status" value="1"/>
</dbReference>
<dbReference type="RefSeq" id="WP_169505034.1">
    <property type="nucleotide sequence ID" value="NZ_JABBPN010000008.1"/>
</dbReference>
<organism evidence="2 3">
    <name type="scientific">Paenibacillus lemnae</name>
    <dbReference type="NCBI Taxonomy" id="1330551"/>
    <lineage>
        <taxon>Bacteria</taxon>
        <taxon>Bacillati</taxon>
        <taxon>Bacillota</taxon>
        <taxon>Bacilli</taxon>
        <taxon>Bacillales</taxon>
        <taxon>Paenibacillaceae</taxon>
        <taxon>Paenibacillus</taxon>
    </lineage>
</organism>
<dbReference type="AlphaFoldDB" id="A0A848M844"/>
<accession>A0A848M844</accession>
<dbReference type="Proteomes" id="UP000565468">
    <property type="component" value="Unassembled WGS sequence"/>
</dbReference>
<keyword evidence="3" id="KW-1185">Reference proteome</keyword>
<protein>
    <submittedName>
        <fullName evidence="2">Uncharacterized protein</fullName>
    </submittedName>
</protein>
<proteinExistence type="predicted"/>
<gene>
    <name evidence="2" type="ORF">HII30_10765</name>
</gene>
<reference evidence="2 3" key="1">
    <citation type="submission" date="2020-04" db="EMBL/GenBank/DDBJ databases">
        <title>Paenibacillus algicola sp. nov., a novel marine bacterium producing alginate lyase.</title>
        <authorList>
            <person name="Huang H."/>
        </authorList>
    </citation>
    <scope>NUCLEOTIDE SEQUENCE [LARGE SCALE GENOMIC DNA]</scope>
    <source>
        <strain evidence="2 3">L7-75</strain>
    </source>
</reference>
<evidence type="ECO:0000256" key="1">
    <source>
        <dbReference type="SAM" id="MobiDB-lite"/>
    </source>
</evidence>
<comment type="caution">
    <text evidence="2">The sequence shown here is derived from an EMBL/GenBank/DDBJ whole genome shotgun (WGS) entry which is preliminary data.</text>
</comment>
<evidence type="ECO:0000313" key="2">
    <source>
        <dbReference type="EMBL" id="NMO96252.1"/>
    </source>
</evidence>